<evidence type="ECO:0008006" key="4">
    <source>
        <dbReference type="Google" id="ProtNLM"/>
    </source>
</evidence>
<evidence type="ECO:0000313" key="2">
    <source>
        <dbReference type="EMBL" id="KAE8731687.1"/>
    </source>
</evidence>
<dbReference type="EMBL" id="VEPZ02000193">
    <property type="protein sequence ID" value="KAE8731687.1"/>
    <property type="molecule type" value="Genomic_DNA"/>
</dbReference>
<evidence type="ECO:0000313" key="3">
    <source>
        <dbReference type="Proteomes" id="UP000436088"/>
    </source>
</evidence>
<feature type="region of interest" description="Disordered" evidence="1">
    <location>
        <begin position="11"/>
        <end position="34"/>
    </location>
</feature>
<gene>
    <name evidence="2" type="ORF">F3Y22_tig00002793pilonHSYRG00296</name>
</gene>
<name>A0A6A3CT19_HIBSY</name>
<dbReference type="PANTHER" id="PTHR47723:SF19">
    <property type="entry name" value="POLYNUCLEOTIDYL TRANSFERASE, RIBONUCLEASE H-LIKE SUPERFAMILY PROTEIN"/>
    <property type="match status" value="1"/>
</dbReference>
<comment type="caution">
    <text evidence="2">The sequence shown here is derived from an EMBL/GenBank/DDBJ whole genome shotgun (WGS) entry which is preliminary data.</text>
</comment>
<reference evidence="2" key="1">
    <citation type="submission" date="2019-09" db="EMBL/GenBank/DDBJ databases">
        <title>Draft genome information of white flower Hibiscus syriacus.</title>
        <authorList>
            <person name="Kim Y.-M."/>
        </authorList>
    </citation>
    <scope>NUCLEOTIDE SEQUENCE [LARGE SCALE GENOMIC DNA]</scope>
    <source>
        <strain evidence="2">YM2019G1</strain>
    </source>
</reference>
<sequence length="118" mass="13447">MVSVTLQALEERKRKLPGTQAAGPSPSRWSPPSEHWIKLNTDGARRGYDGYASCGGVARDSFSSLRFAWDAGLKYIVLELSSLEALRMLRNDYHGHHPLIKQFADLRHRHWIVEIKHV</sequence>
<dbReference type="CDD" id="cd06222">
    <property type="entry name" value="RNase_H_like"/>
    <property type="match status" value="1"/>
</dbReference>
<dbReference type="InterPro" id="IPR044730">
    <property type="entry name" value="RNase_H-like_dom_plant"/>
</dbReference>
<dbReference type="AlphaFoldDB" id="A0A6A3CT19"/>
<accession>A0A6A3CT19</accession>
<keyword evidence="3" id="KW-1185">Reference proteome</keyword>
<dbReference type="PANTHER" id="PTHR47723">
    <property type="entry name" value="OS05G0353850 PROTEIN"/>
    <property type="match status" value="1"/>
</dbReference>
<organism evidence="2 3">
    <name type="scientific">Hibiscus syriacus</name>
    <name type="common">Rose of Sharon</name>
    <dbReference type="NCBI Taxonomy" id="106335"/>
    <lineage>
        <taxon>Eukaryota</taxon>
        <taxon>Viridiplantae</taxon>
        <taxon>Streptophyta</taxon>
        <taxon>Embryophyta</taxon>
        <taxon>Tracheophyta</taxon>
        <taxon>Spermatophyta</taxon>
        <taxon>Magnoliopsida</taxon>
        <taxon>eudicotyledons</taxon>
        <taxon>Gunneridae</taxon>
        <taxon>Pentapetalae</taxon>
        <taxon>rosids</taxon>
        <taxon>malvids</taxon>
        <taxon>Malvales</taxon>
        <taxon>Malvaceae</taxon>
        <taxon>Malvoideae</taxon>
        <taxon>Hibiscus</taxon>
    </lineage>
</organism>
<evidence type="ECO:0000256" key="1">
    <source>
        <dbReference type="SAM" id="MobiDB-lite"/>
    </source>
</evidence>
<dbReference type="InterPro" id="IPR053151">
    <property type="entry name" value="RNase_H-like"/>
</dbReference>
<protein>
    <recommendedName>
        <fullName evidence="4">RNase H type-1 domain-containing protein</fullName>
    </recommendedName>
</protein>
<dbReference type="Proteomes" id="UP000436088">
    <property type="component" value="Unassembled WGS sequence"/>
</dbReference>
<proteinExistence type="predicted"/>